<comment type="caution">
    <text evidence="3">The sequence shown here is derived from an EMBL/GenBank/DDBJ whole genome shotgun (WGS) entry which is preliminary data.</text>
</comment>
<dbReference type="GO" id="GO:0005777">
    <property type="term" value="C:peroxisome"/>
    <property type="evidence" value="ECO:0007669"/>
    <property type="project" value="TreeGrafter"/>
</dbReference>
<dbReference type="PANTHER" id="PTHR11011:SF116">
    <property type="entry name" value="FATTY ACYL-COA REDUCTASE CG5065-RELATED"/>
    <property type="match status" value="1"/>
</dbReference>
<gene>
    <name evidence="3" type="ORF">J437_LFUL013658</name>
</gene>
<dbReference type="EC" id="1.2.1.84" evidence="1"/>
<evidence type="ECO:0000313" key="4">
    <source>
        <dbReference type="Proteomes" id="UP000792457"/>
    </source>
</evidence>
<organism evidence="3 4">
    <name type="scientific">Ladona fulva</name>
    <name type="common">Scarce chaser dragonfly</name>
    <name type="synonym">Libellula fulva</name>
    <dbReference type="NCBI Taxonomy" id="123851"/>
    <lineage>
        <taxon>Eukaryota</taxon>
        <taxon>Metazoa</taxon>
        <taxon>Ecdysozoa</taxon>
        <taxon>Arthropoda</taxon>
        <taxon>Hexapoda</taxon>
        <taxon>Insecta</taxon>
        <taxon>Pterygota</taxon>
        <taxon>Palaeoptera</taxon>
        <taxon>Odonata</taxon>
        <taxon>Epiprocta</taxon>
        <taxon>Anisoptera</taxon>
        <taxon>Libelluloidea</taxon>
        <taxon>Libellulidae</taxon>
        <taxon>Ladona</taxon>
    </lineage>
</organism>
<dbReference type="OrthoDB" id="429813at2759"/>
<dbReference type="Pfam" id="PF07993">
    <property type="entry name" value="NAD_binding_4"/>
    <property type="match status" value="1"/>
</dbReference>
<dbReference type="CDD" id="cd05236">
    <property type="entry name" value="FAR-N_SDR_e"/>
    <property type="match status" value="1"/>
</dbReference>
<comment type="catalytic activity">
    <reaction evidence="1">
        <text>a long-chain fatty acyl-CoA + 2 NADPH + 2 H(+) = a long-chain primary fatty alcohol + 2 NADP(+) + CoA</text>
        <dbReference type="Rhea" id="RHEA:52716"/>
        <dbReference type="ChEBI" id="CHEBI:15378"/>
        <dbReference type="ChEBI" id="CHEBI:57287"/>
        <dbReference type="ChEBI" id="CHEBI:57783"/>
        <dbReference type="ChEBI" id="CHEBI:58349"/>
        <dbReference type="ChEBI" id="CHEBI:77396"/>
        <dbReference type="ChEBI" id="CHEBI:83139"/>
        <dbReference type="EC" id="1.2.1.84"/>
    </reaction>
</comment>
<evidence type="ECO:0000256" key="1">
    <source>
        <dbReference type="RuleBase" id="RU363097"/>
    </source>
</evidence>
<name>A0A8K0KEZ8_LADFU</name>
<keyword evidence="1" id="KW-0521">NADP</keyword>
<evidence type="ECO:0000259" key="2">
    <source>
        <dbReference type="Pfam" id="PF07993"/>
    </source>
</evidence>
<dbReference type="GO" id="GO:0080019">
    <property type="term" value="F:alcohol-forming very long-chain fatty acyl-CoA reductase activity"/>
    <property type="evidence" value="ECO:0007669"/>
    <property type="project" value="InterPro"/>
</dbReference>
<keyword evidence="1" id="KW-0560">Oxidoreductase</keyword>
<sequence length="245" mass="27229">MEPSANEYVSVANFYRDRSVLVTGGTGFVGKVLIEKLLRSCPGIKNIYLLVRPKQGHGIRQRVDQLVDSPLFDRVRKEQPGATNKIVPIAGDVTEESLGISASDQNLLISTVSVVFHSAATVKFDEALGLSVTINMLGTRRLLNLCHRMSKLEAFIHVSTAYCNCDREEIKEEIYPPPYDPENIIQCTEWMDSDLVETLTPKLIGDRPNTYVFTKALAEHMLLRESGNLPVAIVRPSIGKTLLFA</sequence>
<keyword evidence="1" id="KW-0444">Lipid biosynthesis</keyword>
<proteinExistence type="inferred from homology"/>
<dbReference type="PANTHER" id="PTHR11011">
    <property type="entry name" value="MALE STERILITY PROTEIN 2-RELATED"/>
    <property type="match status" value="1"/>
</dbReference>
<evidence type="ECO:0000313" key="3">
    <source>
        <dbReference type="EMBL" id="KAG8232994.1"/>
    </source>
</evidence>
<dbReference type="SUPFAM" id="SSF51735">
    <property type="entry name" value="NAD(P)-binding Rossmann-fold domains"/>
    <property type="match status" value="1"/>
</dbReference>
<dbReference type="GO" id="GO:0102965">
    <property type="term" value="F:alcohol-forming long-chain fatty acyl-CoA reductase activity"/>
    <property type="evidence" value="ECO:0007669"/>
    <property type="project" value="UniProtKB-EC"/>
</dbReference>
<dbReference type="GO" id="GO:0035336">
    <property type="term" value="P:long-chain fatty-acyl-CoA metabolic process"/>
    <property type="evidence" value="ECO:0007669"/>
    <property type="project" value="TreeGrafter"/>
</dbReference>
<keyword evidence="4" id="KW-1185">Reference proteome</keyword>
<reference evidence="3" key="2">
    <citation type="submission" date="2017-10" db="EMBL/GenBank/DDBJ databases">
        <title>Ladona fulva Genome sequencing and assembly.</title>
        <authorList>
            <person name="Murali S."/>
            <person name="Richards S."/>
            <person name="Bandaranaike D."/>
            <person name="Bellair M."/>
            <person name="Blankenburg K."/>
            <person name="Chao H."/>
            <person name="Dinh H."/>
            <person name="Doddapaneni H."/>
            <person name="Dugan-Rocha S."/>
            <person name="Elkadiri S."/>
            <person name="Gnanaolivu R."/>
            <person name="Hernandez B."/>
            <person name="Skinner E."/>
            <person name="Javaid M."/>
            <person name="Lee S."/>
            <person name="Li M."/>
            <person name="Ming W."/>
            <person name="Munidasa M."/>
            <person name="Muniz J."/>
            <person name="Nguyen L."/>
            <person name="Hughes D."/>
            <person name="Osuji N."/>
            <person name="Pu L.-L."/>
            <person name="Puazo M."/>
            <person name="Qu C."/>
            <person name="Quiroz J."/>
            <person name="Raj R."/>
            <person name="Weissenberger G."/>
            <person name="Xin Y."/>
            <person name="Zou X."/>
            <person name="Han Y."/>
            <person name="Worley K."/>
            <person name="Muzny D."/>
            <person name="Gibbs R."/>
        </authorList>
    </citation>
    <scope>NUCLEOTIDE SEQUENCE</scope>
    <source>
        <strain evidence="3">Sampled in the wild</strain>
    </source>
</reference>
<feature type="domain" description="Thioester reductase (TE)" evidence="2">
    <location>
        <begin position="22"/>
        <end position="238"/>
    </location>
</feature>
<comment type="function">
    <text evidence="1">Catalyzes the reduction of fatty acyl-CoA to fatty alcohols.</text>
</comment>
<dbReference type="Proteomes" id="UP000792457">
    <property type="component" value="Unassembled WGS sequence"/>
</dbReference>
<dbReference type="AlphaFoldDB" id="A0A8K0KEZ8"/>
<dbReference type="Gene3D" id="3.40.50.720">
    <property type="entry name" value="NAD(P)-binding Rossmann-like Domain"/>
    <property type="match status" value="1"/>
</dbReference>
<dbReference type="InterPro" id="IPR013120">
    <property type="entry name" value="FAR_NAD-bd"/>
</dbReference>
<dbReference type="EMBL" id="KZ308679">
    <property type="protein sequence ID" value="KAG8232994.1"/>
    <property type="molecule type" value="Genomic_DNA"/>
</dbReference>
<dbReference type="InterPro" id="IPR026055">
    <property type="entry name" value="FAR"/>
</dbReference>
<keyword evidence="1" id="KW-0443">Lipid metabolism</keyword>
<accession>A0A8K0KEZ8</accession>
<dbReference type="InterPro" id="IPR036291">
    <property type="entry name" value="NAD(P)-bd_dom_sf"/>
</dbReference>
<protein>
    <recommendedName>
        <fullName evidence="1">Fatty acyl-CoA reductase</fullName>
        <ecNumber evidence="1">1.2.1.84</ecNumber>
    </recommendedName>
</protein>
<comment type="similarity">
    <text evidence="1">Belongs to the fatty acyl-CoA reductase family.</text>
</comment>
<reference evidence="3" key="1">
    <citation type="submission" date="2013-04" db="EMBL/GenBank/DDBJ databases">
        <authorList>
            <person name="Qu J."/>
            <person name="Murali S.C."/>
            <person name="Bandaranaike D."/>
            <person name="Bellair M."/>
            <person name="Blankenburg K."/>
            <person name="Chao H."/>
            <person name="Dinh H."/>
            <person name="Doddapaneni H."/>
            <person name="Downs B."/>
            <person name="Dugan-Rocha S."/>
            <person name="Elkadiri S."/>
            <person name="Gnanaolivu R.D."/>
            <person name="Hernandez B."/>
            <person name="Javaid M."/>
            <person name="Jayaseelan J.C."/>
            <person name="Lee S."/>
            <person name="Li M."/>
            <person name="Ming W."/>
            <person name="Munidasa M."/>
            <person name="Muniz J."/>
            <person name="Nguyen L."/>
            <person name="Ongeri F."/>
            <person name="Osuji N."/>
            <person name="Pu L.-L."/>
            <person name="Puazo M."/>
            <person name="Qu C."/>
            <person name="Quiroz J."/>
            <person name="Raj R."/>
            <person name="Weissenberger G."/>
            <person name="Xin Y."/>
            <person name="Zou X."/>
            <person name="Han Y."/>
            <person name="Richards S."/>
            <person name="Worley K."/>
            <person name="Muzny D."/>
            <person name="Gibbs R."/>
        </authorList>
    </citation>
    <scope>NUCLEOTIDE SEQUENCE</scope>
    <source>
        <strain evidence="3">Sampled in the wild</strain>
    </source>
</reference>